<dbReference type="GO" id="GO:0043565">
    <property type="term" value="F:sequence-specific DNA binding"/>
    <property type="evidence" value="ECO:0007669"/>
    <property type="project" value="InterPro"/>
</dbReference>
<dbReference type="PANTHER" id="PTHR46354">
    <property type="entry name" value="DOG1 DOMAIN-CONTAINING PROTEIN"/>
    <property type="match status" value="1"/>
</dbReference>
<feature type="domain" description="DOG1" evidence="1">
    <location>
        <begin position="15"/>
        <end position="261"/>
    </location>
</feature>
<dbReference type="PROSITE" id="PS51806">
    <property type="entry name" value="DOG1"/>
    <property type="match status" value="1"/>
</dbReference>
<dbReference type="GO" id="GO:0006351">
    <property type="term" value="P:DNA-templated transcription"/>
    <property type="evidence" value="ECO:0007669"/>
    <property type="project" value="InterPro"/>
</dbReference>
<dbReference type="EMBL" id="GISG01288793">
    <property type="protein sequence ID" value="MBA4680920.1"/>
    <property type="molecule type" value="Transcribed_RNA"/>
</dbReference>
<reference evidence="2" key="2">
    <citation type="submission" date="2020-07" db="EMBL/GenBank/DDBJ databases">
        <authorList>
            <person name="Vera ALvarez R."/>
            <person name="Arias-Moreno D.M."/>
            <person name="Jimenez-Jacinto V."/>
            <person name="Jimenez-Bremont J.F."/>
            <person name="Swaminathan K."/>
            <person name="Moose S.P."/>
            <person name="Guerrero-Gonzalez M.L."/>
            <person name="Marino-Ramirez L."/>
            <person name="Landsman D."/>
            <person name="Rodriguez-Kessler M."/>
            <person name="Delgado-Sanchez P."/>
        </authorList>
    </citation>
    <scope>NUCLEOTIDE SEQUENCE</scope>
    <source>
        <tissue evidence="2">Cladode</tissue>
    </source>
</reference>
<accession>A0A7C9EZX8</accession>
<organism evidence="2">
    <name type="scientific">Opuntia streptacantha</name>
    <name type="common">Prickly pear cactus</name>
    <name type="synonym">Opuntia cardona</name>
    <dbReference type="NCBI Taxonomy" id="393608"/>
    <lineage>
        <taxon>Eukaryota</taxon>
        <taxon>Viridiplantae</taxon>
        <taxon>Streptophyta</taxon>
        <taxon>Embryophyta</taxon>
        <taxon>Tracheophyta</taxon>
        <taxon>Spermatophyta</taxon>
        <taxon>Magnoliopsida</taxon>
        <taxon>eudicotyledons</taxon>
        <taxon>Gunneridae</taxon>
        <taxon>Pentapetalae</taxon>
        <taxon>Caryophyllales</taxon>
        <taxon>Cactineae</taxon>
        <taxon>Cactaceae</taxon>
        <taxon>Opuntioideae</taxon>
        <taxon>Opuntia</taxon>
    </lineage>
</organism>
<sequence length="265" mass="29717">MRSPSSTRDGLEPGLEPFSAFFERWLQEQERDLQDLIRAAKSYSESNQSLAELVNRVMDHYSNYYRVKSESSKQNACQMLTPAWRSHLEDAFLWIGGWRPSMAFHLLYSKSGLQLEAGLAALLSGLSTGDLGDLSASQLARVDDLHRYTVKEEKELTEKMAAHQETVADSSMVQLSHVVTELMHDGDSGNGIESVDQQVNSALGSKEDGLEEILGKADDLRLKTLKKVVDILSPIQAIHFLIAAAELHLRVHEWGRKKDAQTRRP</sequence>
<dbReference type="InterPro" id="IPR051886">
    <property type="entry name" value="Seed_Dev/Stress_Resp_Reg"/>
</dbReference>
<evidence type="ECO:0000259" key="1">
    <source>
        <dbReference type="PROSITE" id="PS51806"/>
    </source>
</evidence>
<dbReference type="Pfam" id="PF14144">
    <property type="entry name" value="DOG1"/>
    <property type="match status" value="1"/>
</dbReference>
<dbReference type="PANTHER" id="PTHR46354:SF4">
    <property type="entry name" value="PROTEIN DOG1-LIKE 3"/>
    <property type="match status" value="1"/>
</dbReference>
<proteinExistence type="predicted"/>
<dbReference type="InterPro" id="IPR025422">
    <property type="entry name" value="TGA_domain"/>
</dbReference>
<reference evidence="2" key="1">
    <citation type="journal article" date="2013" name="J. Plant Res.">
        <title>Effect of fungi and light on seed germination of three Opuntia species from semiarid lands of central Mexico.</title>
        <authorList>
            <person name="Delgado-Sanchez P."/>
            <person name="Jimenez-Bremont J.F."/>
            <person name="Guerrero-Gonzalez Mde L."/>
            <person name="Flores J."/>
        </authorList>
    </citation>
    <scope>NUCLEOTIDE SEQUENCE</scope>
    <source>
        <tissue evidence="2">Cladode</tissue>
    </source>
</reference>
<evidence type="ECO:0000313" key="2">
    <source>
        <dbReference type="EMBL" id="MBA4680920.1"/>
    </source>
</evidence>
<dbReference type="AlphaFoldDB" id="A0A7C9EZX8"/>
<protein>
    <recommendedName>
        <fullName evidence="1">DOG1 domain-containing protein</fullName>
    </recommendedName>
</protein>
<name>A0A7C9EZX8_OPUST</name>